<protein>
    <submittedName>
        <fullName evidence="1">Uncharacterized protein</fullName>
    </submittedName>
</protein>
<sequence length="118" mass="13481">MFLRILEFKRLPFNGAAFDLIDQGLHLTPEGQSTIRDLKGSMNKARTTFTAPRRKALGWPARGIIYLISILNELWPKLLILYPYRSICRFVDHFKVYAVYRANSSTVQDSPAIHSPGT</sequence>
<accession>A0A433DH89</accession>
<keyword evidence="2" id="KW-1185">Reference proteome</keyword>
<comment type="caution">
    <text evidence="1">The sequence shown here is derived from an EMBL/GenBank/DDBJ whole genome shotgun (WGS) entry which is preliminary data.</text>
</comment>
<dbReference type="AlphaFoldDB" id="A0A433DH89"/>
<reference evidence="1 2" key="1">
    <citation type="journal article" date="2018" name="New Phytol.">
        <title>Phylogenomics of Endogonaceae and evolution of mycorrhizas within Mucoromycota.</title>
        <authorList>
            <person name="Chang Y."/>
            <person name="Desiro A."/>
            <person name="Na H."/>
            <person name="Sandor L."/>
            <person name="Lipzen A."/>
            <person name="Clum A."/>
            <person name="Barry K."/>
            <person name="Grigoriev I.V."/>
            <person name="Martin F.M."/>
            <person name="Stajich J.E."/>
            <person name="Smith M.E."/>
            <person name="Bonito G."/>
            <person name="Spatafora J.W."/>
        </authorList>
    </citation>
    <scope>NUCLEOTIDE SEQUENCE [LARGE SCALE GENOMIC DNA]</scope>
    <source>
        <strain evidence="1 2">GMNB39</strain>
    </source>
</reference>
<name>A0A433DH89_9FUNG</name>
<evidence type="ECO:0000313" key="1">
    <source>
        <dbReference type="EMBL" id="RUP50156.1"/>
    </source>
</evidence>
<gene>
    <name evidence="1" type="ORF">BC936DRAFT_140161</name>
</gene>
<dbReference type="EMBL" id="RBNI01001652">
    <property type="protein sequence ID" value="RUP50156.1"/>
    <property type="molecule type" value="Genomic_DNA"/>
</dbReference>
<evidence type="ECO:0000313" key="2">
    <source>
        <dbReference type="Proteomes" id="UP000268093"/>
    </source>
</evidence>
<organism evidence="1 2">
    <name type="scientific">Jimgerdemannia flammicorona</name>
    <dbReference type="NCBI Taxonomy" id="994334"/>
    <lineage>
        <taxon>Eukaryota</taxon>
        <taxon>Fungi</taxon>
        <taxon>Fungi incertae sedis</taxon>
        <taxon>Mucoromycota</taxon>
        <taxon>Mucoromycotina</taxon>
        <taxon>Endogonomycetes</taxon>
        <taxon>Endogonales</taxon>
        <taxon>Endogonaceae</taxon>
        <taxon>Jimgerdemannia</taxon>
    </lineage>
</organism>
<proteinExistence type="predicted"/>
<dbReference type="Proteomes" id="UP000268093">
    <property type="component" value="Unassembled WGS sequence"/>
</dbReference>